<dbReference type="GO" id="GO:0005509">
    <property type="term" value="F:calcium ion binding"/>
    <property type="evidence" value="ECO:0007669"/>
    <property type="project" value="InterPro"/>
</dbReference>
<comment type="subcellular location">
    <subcellularLocation>
        <location evidence="1">Secreted</location>
    </subcellularLocation>
</comment>
<feature type="compositionally biased region" description="Polar residues" evidence="5">
    <location>
        <begin position="312"/>
        <end position="322"/>
    </location>
</feature>
<feature type="region of interest" description="Disordered" evidence="5">
    <location>
        <begin position="802"/>
        <end position="846"/>
    </location>
</feature>
<proteinExistence type="predicted"/>
<dbReference type="PROSITE" id="PS00018">
    <property type="entry name" value="EF_HAND_1"/>
    <property type="match status" value="3"/>
</dbReference>
<feature type="compositionally biased region" description="Basic and acidic residues" evidence="5">
    <location>
        <begin position="738"/>
        <end position="747"/>
    </location>
</feature>
<keyword evidence="2" id="KW-0964">Secreted</keyword>
<dbReference type="Gene3D" id="4.10.1080.10">
    <property type="entry name" value="TSP type-3 repeat"/>
    <property type="match status" value="4"/>
</dbReference>
<evidence type="ECO:0000313" key="7">
    <source>
        <dbReference type="EMBL" id="GLQ70687.1"/>
    </source>
</evidence>
<name>A0AAV5NJ71_9VIBR</name>
<feature type="signal peptide" evidence="6">
    <location>
        <begin position="1"/>
        <end position="21"/>
    </location>
</feature>
<feature type="compositionally biased region" description="Acidic residues" evidence="5">
    <location>
        <begin position="1939"/>
        <end position="1949"/>
    </location>
</feature>
<feature type="compositionally biased region" description="Polar residues" evidence="5">
    <location>
        <begin position="719"/>
        <end position="728"/>
    </location>
</feature>
<keyword evidence="8" id="KW-1185">Reference proteome</keyword>
<organism evidence="7 8">
    <name type="scientific">Vibrio penaeicida</name>
    <dbReference type="NCBI Taxonomy" id="104609"/>
    <lineage>
        <taxon>Bacteria</taxon>
        <taxon>Pseudomonadati</taxon>
        <taxon>Pseudomonadota</taxon>
        <taxon>Gammaproteobacteria</taxon>
        <taxon>Vibrionales</taxon>
        <taxon>Vibrionaceae</taxon>
        <taxon>Vibrio</taxon>
    </lineage>
</organism>
<gene>
    <name evidence="7" type="ORF">GCM10007932_00470</name>
</gene>
<feature type="compositionally biased region" description="Acidic residues" evidence="5">
    <location>
        <begin position="526"/>
        <end position="538"/>
    </location>
</feature>
<dbReference type="Proteomes" id="UP001156690">
    <property type="component" value="Unassembled WGS sequence"/>
</dbReference>
<feature type="compositionally biased region" description="Acidic residues" evidence="5">
    <location>
        <begin position="350"/>
        <end position="359"/>
    </location>
</feature>
<evidence type="ECO:0000256" key="5">
    <source>
        <dbReference type="SAM" id="MobiDB-lite"/>
    </source>
</evidence>
<dbReference type="InterPro" id="IPR053180">
    <property type="entry name" value="Ca-binding_acidic-repeat"/>
</dbReference>
<feature type="region of interest" description="Disordered" evidence="5">
    <location>
        <begin position="1770"/>
        <end position="1801"/>
    </location>
</feature>
<sequence>MYTYKYLMTAVGLSSALLLSACDTGGSHTNSSDNASKSTTLNISISKAPVDGASCTLLDDESNVVGGPQLSVNGQLEIQLTTSGRFTVRCEGGEYLDESTGQRVDASSLVLRSVINVTAGQTVITAVTPLTEMAVQRAEKDNDLSDFDLQAKQVAESVGLTNIDITQVVPTDFNTQQSDGRSDADRYGLILAGLSQVTKGQGNGGSVQAITDLIKNYESRIEANPDSVKNELLNSLVVLSTSDSGAGSNIDSLTIETVQDNLSSSPSPAAKDSDGDGLSDEQEQTLGTNPNVADTDGDGVNDFDENRDGSNPLDSCSPNSSADDCDTDGDGLTNAQERALGTDPTKADTDGDNLSDFEENQNNTNPLDAFDPEGPCSPNPRSASCTGEADDDGDELSNAREATYNTNSALPDTDGDGLEDGIEVDYFNTNPLSADTDDDGASDGAEFDNGSDPNVADSDGDGLNDGQEITLGTKPRVADSDMDGLSDNAEVNTHGTDPLKPDTDGDELLDKFEIAELNTNPLLTDTDSDGLSDREEYDLGTNPLLADSDMDSVSDAQEVGDGTNPLVSDTDGDGLSDGAEKTTGSNPLKRDTDSDGLSDSAEITANTNPNDNDSDDDGLLDGNEVNTQNSNPNLVDSDGDGLRDDYELLYGLNINVNDANDDLDSDGLSNLAEKNNNSLPNDPDSDGDLLNDGDEIALGTSVLVKDSDGDGHTDGQEVSLGSNPLSTDSDGDGINDDQESRPLFDSDKDGLINIADIDSDNDGWLDADEIDALLDTDGDGFANMIDSDSDNDVIPDGKEIALGKNPLDSSDNNPIADSDGDGITDVNEFVNGTDPNKADTDDDGLSDKYELDNGFDPVNPADAALDADGDKLSNIQEFLLGTDLKDFDSDDDGLSDYIELIVFRLGNKDIPSGRGYTLNEEPNFGAFQVRHLDGDTLEFYETDSIFENLNFATLAAHWTYDTDPTNPGGGPTGPVGLPAFPSMSCIHYAPSEAYTLTTHNALIDDVDRDGLKDGEENNFGIDQGFLEASASASALLFSQELFGDPYPGDAIFAIYETNDPDDADGYDIVIFDNSGADYSLRIGQLASPSRQYIIDRKAAGEVPIFVAWDGNADGIPNIFQTIDRKDCLSQKVVEDLGLDAYQHADFDGDNLSDAYEILVLGSNPKSNDTDNDGVSDNREAMPDFIVVGGANDPLNFISSFDTVRSCHSNLFEADTDGDGLSDGIECDNGMSTTSNDSDGDGLLDNQEVRICGRDEAGCREGDLVRMSNPVGTDTDADGIPDGKDLHILNPDFDLDGILDGKELTVGYNVSTQHFSSSAGSDFIPSTFTMGIPDNAIAYRILVELEPTVINQDVDAFLAGLPGEITNHSVHPYGTQFIANNVIETVSGQTSIDVDLSGNHIRVLNVYLIGYSELDVIPAIPTLATRKDSDLDGIVDNQESLETLWLSAEHYNSESATVTSNRNALNGQAIQIQGATAGDPILTITSSDHFISGLKATNYALYIRASEDNLGVSQSIDVDLRYSGVLDSSTSITDLSLHYDWKYVGSVDATSEFEIDVKTNMTGDSPFIDEIAFVPQSFTPSTITLENYDNFEETRRIPNVTGTVQLHRDLPWGLSAPMQADTDGDGYRTNAGILAGSVGWLTDGFERQLGLNSFDIDSDLDYRLEDPDRFESVTVSGNSLIVVGTPDGVADFTDSNDPSPTPLDSDADGIDDAVEQASQLLRLRNACIAASAAPDIDCPESNFDDLSDLSTYCTDALDGSGALPLCDYVDDDRDDDGIPDGLEDRNGNGLVEANESDPNKLDTDNDCISDGVELGLSCPIGQHTLMPVGAETCDGNTYTNVTVGGKPEATTGYGGFTPDADSNTTSNPALVDTDGDGISDGNGSDGLGLHVGGNYFGEDNNCNGRVDIGESDPSLKDTDGDGYPDNSERIAGTNPQNTDSDGDGLSDYDEINQFNTDPLVADTDGDGLIDGAEVNRAGGATNPRNADTDGDGINDEEEILGTSSRYQCGTDFHQICGDEGNCIPRAICGSGSSTGAFLCNFDAYCAQQTAMTEAQCLSSYATCQVSPTDPLQKDSDADGLPDLRELTLSKTNPNNLDTDGDGLSDHVEYYTLPPLRKSWLADPRQYDTDKDSVNDGVEVGQGSNPNNVSDVPSIVYIGTYGLVFDLRQFTLNDGVFVRTGSEIPLTCFNLPSPPTYIDGEIRIRSTEQGYVMNVVGDMYLSGYGKPKLWTQVNSGATSFDENYQTASVAIEDFSVPGMELDLSDGSKLRFGRLTSIDVCSPVLTQPSGTLVLPAPVSGNGASVAQYTLSDIKLSTATEEFKVLRLRQEIPVPAGTPSEQASLYHVDYVGDLTFNPELGSLMGNGTILMPLLSDEPILPYNSPIAFEDITTSVPKVDLTVGDSFTIEFGKFSDGGLLSNLNIDLSKGGKCRIEGDFSDPTFICKIKRTKQGAYELEGEISVNPAGRLQFVGNWANNPDRSWRDLVFDHQPIASQIPNSDNGQLDFTGTLTVPVTNLPLEWRLDGQMLSDISTRDGDPLFTGMNGTLNLNIRKAAEIEEAINSPVQLGLEVGQAGVAMIYSGATPQFMSFYTEQGIKMRGVPVVESLFDLAVRAGATCDCVNNGLIDLTNGIVQGNNQIALMPGQFGELSYTLTPPIKVSPNTGRFNYIDGTAGGMELEGRYVFRFYELEPIETTIEGDIGFDGEFLFSGTATAGFGIPSLANLHFGSSTVTVTDKDFKAEGNINIPGLGDMTGRIEIDRPSLGVYSPTEFSFPRARFSATGNVSIGGYTFSEVTASAQAYLPNRGGSIFPSQGLHLSGKMQLPIGAGGSLVSVEMSGIYKSPTDWEFTATNKALNVLGFAANGNVTLSSSTGLVMVTEFSVPLFPEFRWVIHAQPNGAMSATGQRVGNGALGNNSPIALGSGIMTIYKSSGADIPDIQFKGNLIVKIPGTSYRMDAADVTLNIALDGSFAFRTDFDIFGQTMGVDTSFGRSGTSMNGSVSLGNFGPFYATMKMSFNTLGQFRLIADTTLGAVHIGTNGCFGVRVGVWKLKKTVTVCI</sequence>
<dbReference type="PANTHER" id="PTHR37467:SF1">
    <property type="entry name" value="EXPORTED CALCIUM-BINDING GLYCOPROTEIN"/>
    <property type="match status" value="1"/>
</dbReference>
<dbReference type="SUPFAM" id="SSF103647">
    <property type="entry name" value="TSP type-3 repeat"/>
    <property type="match status" value="2"/>
</dbReference>
<evidence type="ECO:0000256" key="6">
    <source>
        <dbReference type="SAM" id="SignalP"/>
    </source>
</evidence>
<protein>
    <submittedName>
        <fullName evidence="7">Uncharacterized protein</fullName>
    </submittedName>
</protein>
<dbReference type="Pfam" id="PF18884">
    <property type="entry name" value="TSP3_bac"/>
    <property type="match status" value="23"/>
</dbReference>
<evidence type="ECO:0000256" key="4">
    <source>
        <dbReference type="ARBA" id="ARBA00022837"/>
    </source>
</evidence>
<accession>A0AAV5NJ71</accession>
<dbReference type="InterPro" id="IPR018247">
    <property type="entry name" value="EF_Hand_1_Ca_BS"/>
</dbReference>
<evidence type="ECO:0000313" key="8">
    <source>
        <dbReference type="Proteomes" id="UP001156690"/>
    </source>
</evidence>
<evidence type="ECO:0000256" key="3">
    <source>
        <dbReference type="ARBA" id="ARBA00022729"/>
    </source>
</evidence>
<keyword evidence="3 6" id="KW-0732">Signal</keyword>
<feature type="compositionally biased region" description="Polar residues" evidence="5">
    <location>
        <begin position="595"/>
        <end position="605"/>
    </location>
</feature>
<dbReference type="RefSeq" id="WP_126607103.1">
    <property type="nucleotide sequence ID" value="NZ_AP025144.1"/>
</dbReference>
<dbReference type="PANTHER" id="PTHR37467">
    <property type="entry name" value="EXPORTED CALCIUM-BINDING GLYCOPROTEIN-RELATED"/>
    <property type="match status" value="1"/>
</dbReference>
<evidence type="ECO:0000256" key="2">
    <source>
        <dbReference type="ARBA" id="ARBA00022525"/>
    </source>
</evidence>
<dbReference type="EMBL" id="BSNX01000001">
    <property type="protein sequence ID" value="GLQ70687.1"/>
    <property type="molecule type" value="Genomic_DNA"/>
</dbReference>
<feature type="region of interest" description="Disordered" evidence="5">
    <location>
        <begin position="1972"/>
        <end position="1992"/>
    </location>
</feature>
<dbReference type="InterPro" id="IPR059100">
    <property type="entry name" value="TSP3_bac"/>
</dbReference>
<reference evidence="8" key="1">
    <citation type="journal article" date="2019" name="Int. J. Syst. Evol. Microbiol.">
        <title>The Global Catalogue of Microorganisms (GCM) 10K type strain sequencing project: providing services to taxonomists for standard genome sequencing and annotation.</title>
        <authorList>
            <consortium name="The Broad Institute Genomics Platform"/>
            <consortium name="The Broad Institute Genome Sequencing Center for Infectious Disease"/>
            <person name="Wu L."/>
            <person name="Ma J."/>
        </authorList>
    </citation>
    <scope>NUCLEOTIDE SEQUENCE [LARGE SCALE GENOMIC DNA]</scope>
    <source>
        <strain evidence="8">NBRC 15640</strain>
    </source>
</reference>
<feature type="compositionally biased region" description="Low complexity" evidence="5">
    <location>
        <begin position="666"/>
        <end position="682"/>
    </location>
</feature>
<dbReference type="PROSITE" id="PS51257">
    <property type="entry name" value="PROKAR_LIPOPROTEIN"/>
    <property type="match status" value="1"/>
</dbReference>
<feature type="compositionally biased region" description="Polar residues" evidence="5">
    <location>
        <begin position="624"/>
        <end position="634"/>
    </location>
</feature>
<keyword evidence="4" id="KW-0106">Calcium</keyword>
<feature type="region of interest" description="Disordered" evidence="5">
    <location>
        <begin position="665"/>
        <end position="747"/>
    </location>
</feature>
<feature type="region of interest" description="Disordered" evidence="5">
    <location>
        <begin position="1902"/>
        <end position="1950"/>
    </location>
</feature>
<comment type="caution">
    <text evidence="7">The sequence shown here is derived from an EMBL/GenBank/DDBJ whole genome shotgun (WGS) entry which is preliminary data.</text>
</comment>
<feature type="chain" id="PRO_5043719538" evidence="6">
    <location>
        <begin position="22"/>
        <end position="3055"/>
    </location>
</feature>
<feature type="region of interest" description="Disordered" evidence="5">
    <location>
        <begin position="520"/>
        <end position="640"/>
    </location>
</feature>
<feature type="compositionally biased region" description="Acidic residues" evidence="5">
    <location>
        <begin position="683"/>
        <end position="695"/>
    </location>
</feature>
<evidence type="ECO:0000256" key="1">
    <source>
        <dbReference type="ARBA" id="ARBA00004613"/>
    </source>
</evidence>
<feature type="region of interest" description="Disordered" evidence="5">
    <location>
        <begin position="259"/>
        <end position="506"/>
    </location>
</feature>
<dbReference type="InterPro" id="IPR028974">
    <property type="entry name" value="TSP_type-3_rpt"/>
</dbReference>
<feature type="compositionally biased region" description="Basic and acidic residues" evidence="5">
    <location>
        <begin position="497"/>
        <end position="506"/>
    </location>
</feature>
<feature type="compositionally biased region" description="Acidic residues" evidence="5">
    <location>
        <begin position="295"/>
        <end position="305"/>
    </location>
</feature>
<feature type="compositionally biased region" description="Acidic residues" evidence="5">
    <location>
        <begin position="413"/>
        <end position="423"/>
    </location>
</feature>
<feature type="compositionally biased region" description="Basic and acidic residues" evidence="5">
    <location>
        <begin position="705"/>
        <end position="715"/>
    </location>
</feature>